<keyword evidence="4" id="KW-1185">Reference proteome</keyword>
<reference evidence="3 4" key="1">
    <citation type="journal article" date="2008" name="Int. J. Syst. Evol. Microbiol.">
        <title>Tessaracoccus flavescens sp. nov., isolated from marine sediment.</title>
        <authorList>
            <person name="Lee D.W."/>
            <person name="Lee S.D."/>
        </authorList>
    </citation>
    <scope>NUCLEOTIDE SEQUENCE [LARGE SCALE GENOMIC DNA]</scope>
    <source>
        <strain evidence="3 4">T21</strain>
    </source>
</reference>
<evidence type="ECO:0000313" key="3">
    <source>
        <dbReference type="EMBL" id="WGT46801.1"/>
    </source>
</evidence>
<feature type="signal peptide" evidence="2">
    <location>
        <begin position="1"/>
        <end position="25"/>
    </location>
</feature>
<feature type="compositionally biased region" description="Low complexity" evidence="1">
    <location>
        <begin position="26"/>
        <end position="50"/>
    </location>
</feature>
<protein>
    <submittedName>
        <fullName evidence="3">Uncharacterized protein</fullName>
    </submittedName>
</protein>
<gene>
    <name evidence="3" type="ORF">QH948_11775</name>
</gene>
<accession>A0ABY8PWV2</accession>
<feature type="compositionally biased region" description="Acidic residues" evidence="1">
    <location>
        <begin position="61"/>
        <end position="79"/>
    </location>
</feature>
<organism evidence="3 4">
    <name type="scientific">Tessaracoccus lacteus</name>
    <dbReference type="NCBI Taxonomy" id="3041766"/>
    <lineage>
        <taxon>Bacteria</taxon>
        <taxon>Bacillati</taxon>
        <taxon>Actinomycetota</taxon>
        <taxon>Actinomycetes</taxon>
        <taxon>Propionibacteriales</taxon>
        <taxon>Propionibacteriaceae</taxon>
        <taxon>Tessaracoccus</taxon>
    </lineage>
</organism>
<evidence type="ECO:0000256" key="1">
    <source>
        <dbReference type="SAM" id="MobiDB-lite"/>
    </source>
</evidence>
<evidence type="ECO:0000313" key="4">
    <source>
        <dbReference type="Proteomes" id="UP001244136"/>
    </source>
</evidence>
<dbReference type="Proteomes" id="UP001244136">
    <property type="component" value="Chromosome"/>
</dbReference>
<proteinExistence type="predicted"/>
<sequence length="193" mass="19297">MTNRPIRAVVAAVALTLGACGSADEAGTPTATGLTSSSAASPSQDASPATGPAEASPSAEGPDDAASESADDTSDDTEDSASGLSIDTVPATIGDYTAFANEITGINYSTSGDASTPMIYVMSMGSTDNFDDLLTALGVEAKPIDDSSFCDASASDPSCYFVAGDEAFYVGADPDIPQADVETIIRELQAALA</sequence>
<feature type="region of interest" description="Disordered" evidence="1">
    <location>
        <begin position="21"/>
        <end position="86"/>
    </location>
</feature>
<dbReference type="RefSeq" id="WP_281144559.1">
    <property type="nucleotide sequence ID" value="NZ_CP123967.1"/>
</dbReference>
<feature type="chain" id="PRO_5045819489" evidence="2">
    <location>
        <begin position="26"/>
        <end position="193"/>
    </location>
</feature>
<name>A0ABY8PWV2_9ACTN</name>
<keyword evidence="2" id="KW-0732">Signal</keyword>
<dbReference type="PROSITE" id="PS51257">
    <property type="entry name" value="PROKAR_LIPOPROTEIN"/>
    <property type="match status" value="1"/>
</dbReference>
<dbReference type="EMBL" id="CP123967">
    <property type="protein sequence ID" value="WGT46801.1"/>
    <property type="molecule type" value="Genomic_DNA"/>
</dbReference>
<evidence type="ECO:0000256" key="2">
    <source>
        <dbReference type="SAM" id="SignalP"/>
    </source>
</evidence>